<dbReference type="EnsemblMetazoa" id="ENSAATROPT009920">
    <property type="protein sequence ID" value="ENSAATROPP008970"/>
    <property type="gene ID" value="ENSAATROPG008082"/>
</dbReference>
<proteinExistence type="predicted"/>
<name>A0AAG5DDL3_ANOAO</name>
<keyword evidence="2" id="KW-1185">Reference proteome</keyword>
<protein>
    <submittedName>
        <fullName evidence="1">Uncharacterized protein</fullName>
    </submittedName>
</protein>
<organism evidence="1 2">
    <name type="scientific">Anopheles atroparvus</name>
    <name type="common">European mosquito</name>
    <dbReference type="NCBI Taxonomy" id="41427"/>
    <lineage>
        <taxon>Eukaryota</taxon>
        <taxon>Metazoa</taxon>
        <taxon>Ecdysozoa</taxon>
        <taxon>Arthropoda</taxon>
        <taxon>Hexapoda</taxon>
        <taxon>Insecta</taxon>
        <taxon>Pterygota</taxon>
        <taxon>Neoptera</taxon>
        <taxon>Endopterygota</taxon>
        <taxon>Diptera</taxon>
        <taxon>Nematocera</taxon>
        <taxon>Culicoidea</taxon>
        <taxon>Culicidae</taxon>
        <taxon>Anophelinae</taxon>
        <taxon>Anopheles</taxon>
    </lineage>
</organism>
<evidence type="ECO:0000313" key="2">
    <source>
        <dbReference type="Proteomes" id="UP000075880"/>
    </source>
</evidence>
<dbReference type="Proteomes" id="UP000075880">
    <property type="component" value="Unassembled WGS sequence"/>
</dbReference>
<dbReference type="AlphaFoldDB" id="A0AAG5DDL3"/>
<sequence length="309" mass="36155">MLLVVQCTPDHGQQAEQIDEVIVPIAIIHRLQLAERVVDSQLYLLRQRHEMGLGECFLKLVAVSVCLDRVANHFAQLHQLRLLLDRSVKHDRAAFVERVQEAANLFTLLLHRKHGRVLGAEAEQQNAILQHGVRRVVEHVFDLQICHHRLLVKRLGEDRVQRHEASAGVEQIVVLARRVAKLHVQLIVLRVLLRDVDHAEDQIIVAHRLNVFLVEQRFLALYQIHKVGYLYFDRVAYVWLDHLEEGYLYDRRYLCRSLEKRFEIVHRHLLGVDGFYPVFRFDQFALGKYRVLLDLVHHQLSPVREKASS</sequence>
<reference evidence="1" key="1">
    <citation type="submission" date="2024-04" db="UniProtKB">
        <authorList>
            <consortium name="EnsemblMetazoa"/>
        </authorList>
    </citation>
    <scope>IDENTIFICATION</scope>
    <source>
        <strain evidence="1">EBRO</strain>
    </source>
</reference>
<evidence type="ECO:0000313" key="1">
    <source>
        <dbReference type="EnsemblMetazoa" id="ENSAATROPP008970"/>
    </source>
</evidence>
<accession>A0AAG5DDL3</accession>